<dbReference type="EMBL" id="LR134479">
    <property type="protein sequence ID" value="VEI22691.1"/>
    <property type="molecule type" value="Genomic_DNA"/>
</dbReference>
<dbReference type="CDD" id="cd05907">
    <property type="entry name" value="VL_LC_FACS_like"/>
    <property type="match status" value="1"/>
</dbReference>
<evidence type="ECO:0000256" key="3">
    <source>
        <dbReference type="ARBA" id="ARBA00022832"/>
    </source>
</evidence>
<dbReference type="InterPro" id="IPR042099">
    <property type="entry name" value="ANL_N_sf"/>
</dbReference>
<dbReference type="Pfam" id="PF00501">
    <property type="entry name" value="AMP-binding"/>
    <property type="match status" value="1"/>
</dbReference>
<evidence type="ECO:0000256" key="2">
    <source>
        <dbReference type="ARBA" id="ARBA00022598"/>
    </source>
</evidence>
<dbReference type="Gene3D" id="3.40.50.12780">
    <property type="entry name" value="N-terminal domain of ligase-like"/>
    <property type="match status" value="1"/>
</dbReference>
<sequence length="692" mass="75492">MKVFSVPAEVMCDPQLNITSILERRCADTTNPLLYRWQMSPGNWQPVRAREFRAMVVAVAKGLIASGIVPGDRISIMSRTRFEWTLIDFAIWYAGAVSVPVYETSAPAQAAWALSHSEAKAVFVEDDKLAGVIEQANSIEPLHLENTWVINNGALDALITAGLNVPEEAVYTARDTATCSSLATIVYTSGTTGRPKGCPLTHGHFLNLSVNTKLAEPEIANPHNSSIIFLPLAHVLARLIQILAMDAGVQIGHSPNIKNLAADLDSFKPTMLLVVPRVFEKIYEGAKAKAAKGGTLNKALFDRSVKVAVEWSRAKISGRVPLALAAQYTFYDRLVYAKLRAAMGGQLKYAVSGGGPLSDTLGHFFHAVGIRVVEGYGLTETCAPIAAGRISEFQIGTIGPLLPGAQGRIAEDGELQVRGVGVIDGYYKNPQEDATAFTEDGWFKTGDLARFDERGNLTIVGRKKEIIVTAGGKNVVPSVAEDHIRTSPLVSQAMLVGDQKPFIAALVTLDPDTLPEQLEHLGLPRAMSIPEAAVHPKVREAVQMFIDEANLLVSRAEAVREFRIMNKDLTEADGYLTPSQKLKRSKILKDFSAYVDDMYSRVSGDMSVRLERLQEIKEQASEKLHEYAEQASERIEELREQASERLQGYQAARAQKTESTEQVEATAVTSDGPKDTAVIEAAEDDTSRSHEQ</sequence>
<dbReference type="Pfam" id="PF23562">
    <property type="entry name" value="AMP-binding_C_3"/>
    <property type="match status" value="1"/>
</dbReference>
<comment type="similarity">
    <text evidence="1">Belongs to the ATP-dependent AMP-binding enzyme family.</text>
</comment>
<dbReference type="PANTHER" id="PTHR43272">
    <property type="entry name" value="LONG-CHAIN-FATTY-ACID--COA LIGASE"/>
    <property type="match status" value="1"/>
</dbReference>
<evidence type="ECO:0000256" key="1">
    <source>
        <dbReference type="ARBA" id="ARBA00006432"/>
    </source>
</evidence>
<organism evidence="8 9">
    <name type="scientific">Rothia aeria</name>
    <dbReference type="NCBI Taxonomy" id="172042"/>
    <lineage>
        <taxon>Bacteria</taxon>
        <taxon>Bacillati</taxon>
        <taxon>Actinomycetota</taxon>
        <taxon>Actinomycetes</taxon>
        <taxon>Micrococcales</taxon>
        <taxon>Micrococcaceae</taxon>
        <taxon>Rothia</taxon>
    </lineage>
</organism>
<evidence type="ECO:0000313" key="8">
    <source>
        <dbReference type="EMBL" id="VEI22691.1"/>
    </source>
</evidence>
<proteinExistence type="inferred from homology"/>
<protein>
    <recommendedName>
        <fullName evidence="5">Acyl-CoA synthetase</fullName>
    </recommendedName>
</protein>
<keyword evidence="2 8" id="KW-0436">Ligase</keyword>
<gene>
    <name evidence="8" type="ORF">NCTC10207_00776</name>
</gene>
<dbReference type="InterPro" id="IPR020845">
    <property type="entry name" value="AMP-binding_CS"/>
</dbReference>
<evidence type="ECO:0000256" key="4">
    <source>
        <dbReference type="ARBA" id="ARBA00023098"/>
    </source>
</evidence>
<dbReference type="PANTHER" id="PTHR43272:SF32">
    <property type="entry name" value="AMP-DEPENDENT SYNTHETASE_LIGASE DOMAIN-CONTAINING PROTEIN"/>
    <property type="match status" value="1"/>
</dbReference>
<dbReference type="GO" id="GO:0004467">
    <property type="term" value="F:long-chain fatty acid-CoA ligase activity"/>
    <property type="evidence" value="ECO:0007669"/>
    <property type="project" value="TreeGrafter"/>
</dbReference>
<evidence type="ECO:0000256" key="5">
    <source>
        <dbReference type="ARBA" id="ARBA00032875"/>
    </source>
</evidence>
<evidence type="ECO:0000259" key="7">
    <source>
        <dbReference type="Pfam" id="PF00501"/>
    </source>
</evidence>
<feature type="region of interest" description="Disordered" evidence="6">
    <location>
        <begin position="650"/>
        <end position="692"/>
    </location>
</feature>
<feature type="compositionally biased region" description="Polar residues" evidence="6">
    <location>
        <begin position="660"/>
        <end position="669"/>
    </location>
</feature>
<evidence type="ECO:0000256" key="6">
    <source>
        <dbReference type="SAM" id="MobiDB-lite"/>
    </source>
</evidence>
<dbReference type="SUPFAM" id="SSF56801">
    <property type="entry name" value="Acetyl-CoA synthetase-like"/>
    <property type="match status" value="1"/>
</dbReference>
<keyword evidence="4" id="KW-0443">Lipid metabolism</keyword>
<dbReference type="PROSITE" id="PS00455">
    <property type="entry name" value="AMP_BINDING"/>
    <property type="match status" value="1"/>
</dbReference>
<reference evidence="8 9" key="1">
    <citation type="submission" date="2018-12" db="EMBL/GenBank/DDBJ databases">
        <authorList>
            <consortium name="Pathogen Informatics"/>
        </authorList>
    </citation>
    <scope>NUCLEOTIDE SEQUENCE [LARGE SCALE GENOMIC DNA]</scope>
    <source>
        <strain evidence="8 9">NCTC10207</strain>
    </source>
</reference>
<accession>A0A7Z9A414</accession>
<keyword evidence="3" id="KW-0276">Fatty acid metabolism</keyword>
<evidence type="ECO:0000313" key="9">
    <source>
        <dbReference type="Proteomes" id="UP000282386"/>
    </source>
</evidence>
<feature type="domain" description="AMP-dependent synthetase/ligase" evidence="7">
    <location>
        <begin position="45"/>
        <end position="427"/>
    </location>
</feature>
<dbReference type="InterPro" id="IPR000873">
    <property type="entry name" value="AMP-dep_synth/lig_dom"/>
</dbReference>
<dbReference type="Proteomes" id="UP000282386">
    <property type="component" value="Chromosome"/>
</dbReference>
<dbReference type="GO" id="GO:0016020">
    <property type="term" value="C:membrane"/>
    <property type="evidence" value="ECO:0007669"/>
    <property type="project" value="TreeGrafter"/>
</dbReference>
<name>A0A7Z9A414_9MICC</name>
<dbReference type="AlphaFoldDB" id="A0A7Z9A414"/>
<dbReference type="RefSeq" id="WP_126499822.1">
    <property type="nucleotide sequence ID" value="NZ_LR134479.1"/>
</dbReference>